<feature type="region of interest" description="Disordered" evidence="1">
    <location>
        <begin position="525"/>
        <end position="545"/>
    </location>
</feature>
<feature type="domain" description="PKD" evidence="3">
    <location>
        <begin position="458"/>
        <end position="512"/>
    </location>
</feature>
<dbReference type="GO" id="GO:0008235">
    <property type="term" value="F:metalloexopeptidase activity"/>
    <property type="evidence" value="ECO:0007669"/>
    <property type="project" value="InterPro"/>
</dbReference>
<evidence type="ECO:0000256" key="1">
    <source>
        <dbReference type="SAM" id="MobiDB-lite"/>
    </source>
</evidence>
<dbReference type="SUPFAM" id="SSF53187">
    <property type="entry name" value="Zn-dependent exopeptidases"/>
    <property type="match status" value="1"/>
</dbReference>
<dbReference type="Pfam" id="PF04389">
    <property type="entry name" value="Peptidase_M28"/>
    <property type="match status" value="1"/>
</dbReference>
<keyword evidence="2" id="KW-1133">Transmembrane helix</keyword>
<dbReference type="InterPro" id="IPR035986">
    <property type="entry name" value="PKD_dom_sf"/>
</dbReference>
<evidence type="ECO:0000313" key="4">
    <source>
        <dbReference type="EMBL" id="BBH95605.1"/>
    </source>
</evidence>
<keyword evidence="2" id="KW-0472">Membrane</keyword>
<dbReference type="Gene3D" id="2.60.40.10">
    <property type="entry name" value="Immunoglobulins"/>
    <property type="match status" value="1"/>
</dbReference>
<dbReference type="GO" id="GO:0006508">
    <property type="term" value="P:proteolysis"/>
    <property type="evidence" value="ECO:0007669"/>
    <property type="project" value="InterPro"/>
</dbReference>
<dbReference type="Pfam" id="PF18911">
    <property type="entry name" value="PKD_4"/>
    <property type="match status" value="1"/>
</dbReference>
<protein>
    <recommendedName>
        <fullName evidence="3">PKD domain-containing protein</fullName>
    </recommendedName>
</protein>
<dbReference type="SMART" id="SM00089">
    <property type="entry name" value="PKD"/>
    <property type="match status" value="1"/>
</dbReference>
<dbReference type="CDD" id="cd00146">
    <property type="entry name" value="PKD"/>
    <property type="match status" value="1"/>
</dbReference>
<feature type="transmembrane region" description="Helical" evidence="2">
    <location>
        <begin position="573"/>
        <end position="597"/>
    </location>
</feature>
<dbReference type="PROSITE" id="PS50093">
    <property type="entry name" value="PKD"/>
    <property type="match status" value="1"/>
</dbReference>
<keyword evidence="2" id="KW-0812">Transmembrane</keyword>
<organism evidence="4">
    <name type="scientific">Thermogemmatispora argillosa</name>
    <dbReference type="NCBI Taxonomy" id="2045280"/>
    <lineage>
        <taxon>Bacteria</taxon>
        <taxon>Bacillati</taxon>
        <taxon>Chloroflexota</taxon>
        <taxon>Ktedonobacteria</taxon>
        <taxon>Thermogemmatisporales</taxon>
        <taxon>Thermogemmatisporaceae</taxon>
        <taxon>Thermogemmatispora</taxon>
    </lineage>
</organism>
<accession>A0A455T8D3</accession>
<evidence type="ECO:0000256" key="2">
    <source>
        <dbReference type="SAM" id="Phobius"/>
    </source>
</evidence>
<dbReference type="Gene3D" id="3.40.630.10">
    <property type="entry name" value="Zn peptidases"/>
    <property type="match status" value="1"/>
</dbReference>
<dbReference type="PANTHER" id="PTHR12147:SF26">
    <property type="entry name" value="PEPTIDASE M28 DOMAIN-CONTAINING PROTEIN"/>
    <property type="match status" value="1"/>
</dbReference>
<dbReference type="PANTHER" id="PTHR12147">
    <property type="entry name" value="METALLOPEPTIDASE M28 FAMILY MEMBER"/>
    <property type="match status" value="1"/>
</dbReference>
<gene>
    <name evidence="4" type="ORF">KTA_38040</name>
</gene>
<reference evidence="4" key="1">
    <citation type="submission" date="2018-12" db="EMBL/GenBank/DDBJ databases">
        <title>Novel natural products biosynthetic potential of the class Ktedonobacteria.</title>
        <authorList>
            <person name="Zheng Y."/>
            <person name="Saitou A."/>
            <person name="Wang C.M."/>
            <person name="Toyoda A."/>
            <person name="Minakuchi Y."/>
            <person name="Sekiguchi Y."/>
            <person name="Ueda K."/>
            <person name="Takano H."/>
            <person name="Sakai Y."/>
            <person name="Yokota A."/>
            <person name="Yabe S."/>
        </authorList>
    </citation>
    <scope>NUCLEOTIDE SEQUENCE</scope>
    <source>
        <strain evidence="4">A3-2</strain>
    </source>
</reference>
<sequence>MQLADRAATWLAIGRKAPPAQQLLLSVLLLCLIWPSSFEPLPARAAAHGANMADFPSVDGNYIYQQLFYMATHFLRREAGYDHNLPPNINGHDEFATYWSREMLHNLAGFAHQIRRDAFAIRGWLGRPAVVPAFNVEVSIPGSVHPEQIVIIGCHYDGMAFSTQSAYDDASGCAIELGIARGLASYWREHRLYPARTLRFLLFDAEEQGLYGSFYAVNETMNSDLGNVIAMFNEEQSGIAYPVRYLGQAANPLFPLYVDLSPLTSNKLYPQQNMLTFEQRQRLQQLRNLMDQAVPAVFSELYEEGYQMLSYHGQGQQDIFEPIFTPDQQREVIREDDHLGSSDQVPFTLAGIACATLVGNASYYSTAATPGYPFDQPEDTIQLMNTFADGSSQQSQALTLALTLPAMLTTWLLNQPAILGSAPSDGRPLAAIGDLGRALAGQPLAFEAQTAQMPGPGSSGEGFRYRWDFGDGTSAQGQRVSHVYHQAGTYQLRLTVIAANGAQRLISKTLVVRRQPLTYPNPYARFLTNGRPPGNPGIVLPKPNDRLSDRVTTAAQASAAAEAPAAETALPSALALGLPIGLALLSVILIGVLLFIFRSQRNDRQKNASARTNGEHRSGGSS</sequence>
<dbReference type="SUPFAM" id="SSF49299">
    <property type="entry name" value="PKD domain"/>
    <property type="match status" value="1"/>
</dbReference>
<dbReference type="InterPro" id="IPR022409">
    <property type="entry name" value="PKD/Chitinase_dom"/>
</dbReference>
<dbReference type="InterPro" id="IPR045175">
    <property type="entry name" value="M28_fam"/>
</dbReference>
<evidence type="ECO:0000259" key="3">
    <source>
        <dbReference type="PROSITE" id="PS50093"/>
    </source>
</evidence>
<name>A0A455T8D3_9CHLR</name>
<dbReference type="InterPro" id="IPR013783">
    <property type="entry name" value="Ig-like_fold"/>
</dbReference>
<dbReference type="AlphaFoldDB" id="A0A455T8D3"/>
<dbReference type="InterPro" id="IPR000601">
    <property type="entry name" value="PKD_dom"/>
</dbReference>
<dbReference type="EMBL" id="AP019377">
    <property type="protein sequence ID" value="BBH95605.1"/>
    <property type="molecule type" value="Genomic_DNA"/>
</dbReference>
<dbReference type="InterPro" id="IPR007484">
    <property type="entry name" value="Peptidase_M28"/>
</dbReference>
<proteinExistence type="predicted"/>